<evidence type="ECO:0000256" key="1">
    <source>
        <dbReference type="ARBA" id="ARBA00006484"/>
    </source>
</evidence>
<dbReference type="PRINTS" id="PR00081">
    <property type="entry name" value="GDHRDH"/>
</dbReference>
<dbReference type="PANTHER" id="PTHR44196">
    <property type="entry name" value="DEHYDROGENASE/REDUCTASE SDR FAMILY MEMBER 7B"/>
    <property type="match status" value="1"/>
</dbReference>
<organism evidence="4 5">
    <name type="scientific">Nocardioides cavernaquae</name>
    <dbReference type="NCBI Taxonomy" id="2321396"/>
    <lineage>
        <taxon>Bacteria</taxon>
        <taxon>Bacillati</taxon>
        <taxon>Actinomycetota</taxon>
        <taxon>Actinomycetes</taxon>
        <taxon>Propionibacteriales</taxon>
        <taxon>Nocardioidaceae</taxon>
        <taxon>Nocardioides</taxon>
    </lineage>
</organism>
<sequence length="320" mass="34702">MRGRQRRHRAHVRRAAGRARLALVILILQTPRAVLGRVVRRVTGLPSPLAGHTVLITGASSGIGEATAHAVARRGARVLLVARRAQALERVRIAIEEDGGVAEVYTCDLTDGAAVDALVVRLLAEHGAVDYLVNNAGRSIRRSLDLSYDRFHDVERTMAVNYFGPVRLTMGLLPAMRSQRFGHVVNIVTWGIQIKAPKFAPYIASKTALDTFSRIAGREAFFDNVTFTNMRVSLVQTPMTAPTEAYSARGETAEHAAERVVRALEDRPLTVNTHVADVAEVLNIIAPRATDLAMAIAHKAFGDSAAARGDVSRPGRASRT</sequence>
<dbReference type="EMBL" id="QYRP01000002">
    <property type="protein sequence ID" value="RJS47726.1"/>
    <property type="molecule type" value="Genomic_DNA"/>
</dbReference>
<reference evidence="5" key="1">
    <citation type="submission" date="2018-09" db="EMBL/GenBank/DDBJ databases">
        <authorList>
            <person name="Zhu H."/>
        </authorList>
    </citation>
    <scope>NUCLEOTIDE SEQUENCE [LARGE SCALE GENOMIC DNA]</scope>
    <source>
        <strain evidence="5">K1W22B-1</strain>
    </source>
</reference>
<protein>
    <submittedName>
        <fullName evidence="4">SDR family NAD(P)-dependent oxidoreductase</fullName>
    </submittedName>
</protein>
<accession>A0A3A5HAQ6</accession>
<comment type="similarity">
    <text evidence="1 3">Belongs to the short-chain dehydrogenases/reductases (SDR) family.</text>
</comment>
<dbReference type="GO" id="GO:0016491">
    <property type="term" value="F:oxidoreductase activity"/>
    <property type="evidence" value="ECO:0007669"/>
    <property type="project" value="UniProtKB-KW"/>
</dbReference>
<dbReference type="AlphaFoldDB" id="A0A3A5HAQ6"/>
<gene>
    <name evidence="4" type="ORF">D4739_02275</name>
</gene>
<evidence type="ECO:0000313" key="4">
    <source>
        <dbReference type="EMBL" id="RJS47726.1"/>
    </source>
</evidence>
<dbReference type="Proteomes" id="UP000276542">
    <property type="component" value="Unassembled WGS sequence"/>
</dbReference>
<dbReference type="InterPro" id="IPR002347">
    <property type="entry name" value="SDR_fam"/>
</dbReference>
<evidence type="ECO:0000256" key="2">
    <source>
        <dbReference type="ARBA" id="ARBA00023002"/>
    </source>
</evidence>
<dbReference type="PANTHER" id="PTHR44196:SF1">
    <property type="entry name" value="DEHYDROGENASE_REDUCTASE SDR FAMILY MEMBER 7B"/>
    <property type="match status" value="1"/>
</dbReference>
<keyword evidence="2" id="KW-0560">Oxidoreductase</keyword>
<evidence type="ECO:0000313" key="5">
    <source>
        <dbReference type="Proteomes" id="UP000276542"/>
    </source>
</evidence>
<evidence type="ECO:0000256" key="3">
    <source>
        <dbReference type="RuleBase" id="RU000363"/>
    </source>
</evidence>
<name>A0A3A5HAQ6_9ACTN</name>
<dbReference type="Gene3D" id="3.40.50.720">
    <property type="entry name" value="NAD(P)-binding Rossmann-like Domain"/>
    <property type="match status" value="1"/>
</dbReference>
<keyword evidence="5" id="KW-1185">Reference proteome</keyword>
<dbReference type="Pfam" id="PF00106">
    <property type="entry name" value="adh_short"/>
    <property type="match status" value="1"/>
</dbReference>
<dbReference type="SUPFAM" id="SSF51735">
    <property type="entry name" value="NAD(P)-binding Rossmann-fold domains"/>
    <property type="match status" value="1"/>
</dbReference>
<dbReference type="GO" id="GO:0016020">
    <property type="term" value="C:membrane"/>
    <property type="evidence" value="ECO:0007669"/>
    <property type="project" value="TreeGrafter"/>
</dbReference>
<dbReference type="OrthoDB" id="9810734at2"/>
<dbReference type="InterPro" id="IPR036291">
    <property type="entry name" value="NAD(P)-bd_dom_sf"/>
</dbReference>
<dbReference type="PRINTS" id="PR00080">
    <property type="entry name" value="SDRFAMILY"/>
</dbReference>
<comment type="caution">
    <text evidence="4">The sequence shown here is derived from an EMBL/GenBank/DDBJ whole genome shotgun (WGS) entry which is preliminary data.</text>
</comment>
<proteinExistence type="inferred from homology"/>